<sequence>MHDFTALFEALRSMFSSNEQIDTMKAHIIIQNKDNLLNVISNKPRDSTHHDTIARADRDGIQIEGIPERRKLPRTVIEECFALSDLFDIDEHQSLLILLEGESLLPNYPDCTRGLLAVQLYYESKERLSACLAYLMAGIRGRTFQPLIKSEDLIDFCSHFVDELVSQRLIENIVDQLIRFQFSTEEQKLYSKAGLGNVRHRRRVYDYIRNVRCFQSKALFLYSCQVRLNQSHIMAIINYLAKYTTVQEDGVIDDSALYLLGAFLYGITLKTTSATTQSIHKQQFSLQEDQPLSPSTPLTAGTTIDPAFITAIHDTLTSDERWVIPELKAVCQLAWAITLRARLQALTEAGINNAEDIETLADMAVESHVFAFMIHTVIKSPLFQQEEFIIRRFHVLFVDFIYYLPFKLKELRVQAEDTARTIEDCERFGKVLPDNLPRDYEYLLELLSKFYANDPMKLQLCEEFWCASDALAQQRMINPPTQQQVALSNFVESAGGTLSAYLYCHYMHMLAGISSTQLSAHACFSLLRFAKDTGGPTCWNRIFQAFQLYRNTYRPEIILSQQQQQQQPQLLGYTRSPSKTIAPKEVTALLAVLNLIEVITTQDEISRISFFEHSQWQITSSFFGLISCKVSLDLKSSLFNTLAAFTKTPEIAVQFWKLIGDIDLFAPLEHHDVPAIVFEIEEHEVPSQKYPFLRSCLNFLKPILITQIKLYSNTDTRTLGHCVVFLVNHVLLKLPVRIFKSLQEKWQIAETVLFILYEIVSVHFSNRLIEYDSTNELQNVSPASLLVTDLLRGGALYTLLITLINDGYTKLAEYTSFTGEQELSKTLVHIMKLFELITLNSLDALQSDKTSSFSFSQTPIERMLTETNTKQHEKQELFLNIMRFIDMIDYFPLLASQSLSIFSKAVSEDNLQKPFLRLLPKDHKDKALLRNGLVRCIEFTEPDFDTTLMHDVDNDDLSFLKSQMRQTVLWLLTKSIRFLTANQSNIGLYLCGFTRQLQLEPIDYYLTLTGKSCRVNNCLNSILSFLDDLSLTSSSTQLLNYKQTIPMCYEVLYNLCCTNNNVCKITFDLLHEQYFLQKQIQLYLPIMSTTEALFKLSFETYLLRLITLDLFHLQNDDSLVSKNIIQTTINLLFDTIDIKKKSRLTNLLTMNDFSICSDKRFDLSTKLKTPNIDMTKIEHVLKACTYVEKNNLKLYRIDSLRKFLTNELKYIQRISMTSLSSDIEQQQQSHNDETIEDSYYNDCKTIISYANQLNSEQIETYWKYEFVDAWRTLIELLFQLSNKYYDKLTFIVELCHYLYERIQSKTDFSQQHVSLLATVYLMAITTLKNELTNNSNLLEYKSKFLIILKELLILINSRFTSIARSCLYSSIARCIELIQFISSDQQEWSTHQDLRRVLIQGLTNNSDLLTILYDDALSVVSAVRSAACSLLTLLSSIDSSGVVLSRLSQTFIRSLESELRQLTSQYVHSLQTQGTVDLKTWHSFSSYMALLLRIASINEGAEILISTDLFDALRPIADFNSDARGLQNDTGERSGRWMFGRALSFVVDLTVSSITNIRTKDRVYQFIVHLSNLLMKLLMNPIDSLCSLHEIDTVLKIAHVLDKTESASPQSTIDWQLQRLRRLSLQLIVYLSRDDLLNRLLSQALGKDKDDINTFRIRQIITATYWRVCFYVFAIGAKMVQESYESVTPKTEQLFNLTFANRSTENSSVSNQPSLNLGMIVSILQEATRHLIKSLDNYDLINENFKEPKEDNNEQSKTDVFSNLIQTTISNIDLTIDSKRKYLELFVNETSYLISTLEAGLYILWKTLSSVLQPIDDISSSRTKINFFQSSHTHQSHNEDYRTLKMALPQYIPVVFLNALITTEERYIRTMNTTSTLISPLTVRLQSMFSDNAYEL</sequence>
<dbReference type="GO" id="GO:0005643">
    <property type="term" value="C:nuclear pore"/>
    <property type="evidence" value="ECO:0007669"/>
    <property type="project" value="InterPro"/>
</dbReference>
<dbReference type="Proteomes" id="UP000681722">
    <property type="component" value="Unassembled WGS sequence"/>
</dbReference>
<accession>A0A814EK56</accession>
<evidence type="ECO:0000313" key="3">
    <source>
        <dbReference type="Proteomes" id="UP000663829"/>
    </source>
</evidence>
<dbReference type="InterPro" id="IPR021827">
    <property type="entry name" value="Nup186/Nup192/Nup205"/>
</dbReference>
<comment type="caution">
    <text evidence="1">The sequence shown here is derived from an EMBL/GenBank/DDBJ whole genome shotgun (WGS) entry which is preliminary data.</text>
</comment>
<evidence type="ECO:0000313" key="1">
    <source>
        <dbReference type="EMBL" id="CAF0970523.1"/>
    </source>
</evidence>
<keyword evidence="3" id="KW-1185">Reference proteome</keyword>
<gene>
    <name evidence="1" type="ORF">GPM918_LOCUS12211</name>
    <name evidence="2" type="ORF">SRO942_LOCUS12212</name>
</gene>
<dbReference type="Pfam" id="PF11894">
    <property type="entry name" value="Nup192"/>
    <property type="match status" value="1"/>
</dbReference>
<proteinExistence type="predicted"/>
<evidence type="ECO:0000313" key="2">
    <source>
        <dbReference type="EMBL" id="CAF3743625.1"/>
    </source>
</evidence>
<name>A0A814EK56_9BILA</name>
<dbReference type="Proteomes" id="UP000663829">
    <property type="component" value="Unassembled WGS sequence"/>
</dbReference>
<dbReference type="OrthoDB" id="2019644at2759"/>
<organism evidence="1 3">
    <name type="scientific">Didymodactylos carnosus</name>
    <dbReference type="NCBI Taxonomy" id="1234261"/>
    <lineage>
        <taxon>Eukaryota</taxon>
        <taxon>Metazoa</taxon>
        <taxon>Spiralia</taxon>
        <taxon>Gnathifera</taxon>
        <taxon>Rotifera</taxon>
        <taxon>Eurotatoria</taxon>
        <taxon>Bdelloidea</taxon>
        <taxon>Philodinida</taxon>
        <taxon>Philodinidae</taxon>
        <taxon>Didymodactylos</taxon>
    </lineage>
</organism>
<dbReference type="EMBL" id="CAJNOQ010002644">
    <property type="protein sequence ID" value="CAF0970523.1"/>
    <property type="molecule type" value="Genomic_DNA"/>
</dbReference>
<reference evidence="1" key="1">
    <citation type="submission" date="2021-02" db="EMBL/GenBank/DDBJ databases">
        <authorList>
            <person name="Nowell W R."/>
        </authorList>
    </citation>
    <scope>NUCLEOTIDE SEQUENCE</scope>
</reference>
<dbReference type="EMBL" id="CAJOBC010002644">
    <property type="protein sequence ID" value="CAF3743625.1"/>
    <property type="molecule type" value="Genomic_DNA"/>
</dbReference>
<protein>
    <submittedName>
        <fullName evidence="1">Uncharacterized protein</fullName>
    </submittedName>
</protein>